<evidence type="ECO:0000256" key="1">
    <source>
        <dbReference type="SAM" id="MobiDB-lite"/>
    </source>
</evidence>
<name>A0A4Y8X399_9MICC</name>
<keyword evidence="2" id="KW-0812">Transmembrane</keyword>
<protein>
    <recommendedName>
        <fullName evidence="5">Multidrug ABC transporter ATPase</fullName>
    </recommendedName>
</protein>
<feature type="compositionally biased region" description="Pro residues" evidence="1">
    <location>
        <begin position="1"/>
        <end position="11"/>
    </location>
</feature>
<dbReference type="EMBL" id="JACHMC010000001">
    <property type="protein sequence ID" value="MBB4883418.1"/>
    <property type="molecule type" value="Genomic_DNA"/>
</dbReference>
<comment type="caution">
    <text evidence="3">The sequence shown here is derived from an EMBL/GenBank/DDBJ whole genome shotgun (WGS) entry which is preliminary data.</text>
</comment>
<keyword evidence="4" id="KW-1185">Reference proteome</keyword>
<sequence length="96" mass="9954">MPSPQTAPQPRPASDDARGPRTDRVPGAALRTLLAVGVAVTALSGLALIGALASYFLGVTPAFLPVLYGLSLFGLPLGFTLMVLHMVVSAVRRSRV</sequence>
<feature type="compositionally biased region" description="Basic and acidic residues" evidence="1">
    <location>
        <begin position="13"/>
        <end position="24"/>
    </location>
</feature>
<feature type="transmembrane region" description="Helical" evidence="2">
    <location>
        <begin position="33"/>
        <end position="57"/>
    </location>
</feature>
<accession>A0A4Y8X399</accession>
<feature type="region of interest" description="Disordered" evidence="1">
    <location>
        <begin position="1"/>
        <end position="24"/>
    </location>
</feature>
<dbReference type="AlphaFoldDB" id="A0A4Y8X399"/>
<evidence type="ECO:0000313" key="3">
    <source>
        <dbReference type="EMBL" id="MBB4883418.1"/>
    </source>
</evidence>
<reference evidence="3 4" key="1">
    <citation type="submission" date="2020-08" db="EMBL/GenBank/DDBJ databases">
        <title>Sequencing the genomes of 1000 actinobacteria strains.</title>
        <authorList>
            <person name="Klenk H.-P."/>
        </authorList>
    </citation>
    <scope>NUCLEOTIDE SEQUENCE [LARGE SCALE GENOMIC DNA]</scope>
    <source>
        <strain evidence="3 4">DSM 19079</strain>
    </source>
</reference>
<keyword evidence="2" id="KW-0472">Membrane</keyword>
<evidence type="ECO:0008006" key="5">
    <source>
        <dbReference type="Google" id="ProtNLM"/>
    </source>
</evidence>
<feature type="transmembrane region" description="Helical" evidence="2">
    <location>
        <begin position="63"/>
        <end position="88"/>
    </location>
</feature>
<gene>
    <name evidence="3" type="ORF">BJ976_001769</name>
</gene>
<dbReference type="RefSeq" id="WP_135029992.1">
    <property type="nucleotide sequence ID" value="NZ_BMLA01000002.1"/>
</dbReference>
<evidence type="ECO:0000256" key="2">
    <source>
        <dbReference type="SAM" id="Phobius"/>
    </source>
</evidence>
<dbReference type="Proteomes" id="UP000560081">
    <property type="component" value="Unassembled WGS sequence"/>
</dbReference>
<keyword evidence="2" id="KW-1133">Transmembrane helix</keyword>
<evidence type="ECO:0000313" key="4">
    <source>
        <dbReference type="Proteomes" id="UP000560081"/>
    </source>
</evidence>
<proteinExistence type="predicted"/>
<organism evidence="3 4">
    <name type="scientific">Micrococcus flavus</name>
    <dbReference type="NCBI Taxonomy" id="384602"/>
    <lineage>
        <taxon>Bacteria</taxon>
        <taxon>Bacillati</taxon>
        <taxon>Actinomycetota</taxon>
        <taxon>Actinomycetes</taxon>
        <taxon>Micrococcales</taxon>
        <taxon>Micrococcaceae</taxon>
        <taxon>Micrococcus</taxon>
    </lineage>
</organism>